<keyword evidence="3" id="KW-1185">Reference proteome</keyword>
<organism evidence="2 3">
    <name type="scientific">Hallella mizrahii</name>
    <dbReference type="NCBI Taxonomy" id="2606637"/>
    <lineage>
        <taxon>Bacteria</taxon>
        <taxon>Pseudomonadati</taxon>
        <taxon>Bacteroidota</taxon>
        <taxon>Bacteroidia</taxon>
        <taxon>Bacteroidales</taxon>
        <taxon>Prevotellaceae</taxon>
        <taxon>Hallella</taxon>
    </lineage>
</organism>
<dbReference type="GO" id="GO:0006508">
    <property type="term" value="P:proteolysis"/>
    <property type="evidence" value="ECO:0007669"/>
    <property type="project" value="UniProtKB-KW"/>
</dbReference>
<comment type="caution">
    <text evidence="2">The sequence shown here is derived from an EMBL/GenBank/DDBJ whole genome shotgun (WGS) entry which is preliminary data.</text>
</comment>
<dbReference type="GO" id="GO:0008237">
    <property type="term" value="F:metallopeptidase activity"/>
    <property type="evidence" value="ECO:0007669"/>
    <property type="project" value="UniProtKB-KW"/>
</dbReference>
<evidence type="ECO:0000313" key="2">
    <source>
        <dbReference type="EMBL" id="MST84911.1"/>
    </source>
</evidence>
<sequence>MQITISWLRANFQTFNRRYFDGGLPEPRYHIGRSRTRLGSLSFKRKRTWRKVINYDYTLGMSNYYDQNEHQFQSVLLHEMIHYSIAYTGIRDSSPHGIVFRGIMDRLNRDGWDIHVSSSTRNLAKSALPAHTSENPNKQQHLVLAIEMHDGHHFLSAVNPRFARELNNRLRSINEVSHFCWFVTEDPWFDNMPRVRSLRGRRVDPATYQEKTQTMTPFSL</sequence>
<dbReference type="Pfam" id="PF10263">
    <property type="entry name" value="SprT-like"/>
    <property type="match status" value="1"/>
</dbReference>
<evidence type="ECO:0000313" key="3">
    <source>
        <dbReference type="Proteomes" id="UP000438914"/>
    </source>
</evidence>
<proteinExistence type="predicted"/>
<dbReference type="AlphaFoldDB" id="A0A7K0KG60"/>
<protein>
    <submittedName>
        <fullName evidence="2">SprT family zinc-dependent metalloprotease</fullName>
    </submittedName>
</protein>
<evidence type="ECO:0000259" key="1">
    <source>
        <dbReference type="Pfam" id="PF10263"/>
    </source>
</evidence>
<keyword evidence="2" id="KW-0645">Protease</keyword>
<dbReference type="EMBL" id="VUNG01000024">
    <property type="protein sequence ID" value="MST84911.1"/>
    <property type="molecule type" value="Genomic_DNA"/>
</dbReference>
<name>A0A7K0KG60_9BACT</name>
<reference evidence="2 3" key="1">
    <citation type="submission" date="2019-08" db="EMBL/GenBank/DDBJ databases">
        <title>In-depth cultivation of the pig gut microbiome towards novel bacterial diversity and tailored functional studies.</title>
        <authorList>
            <person name="Wylensek D."/>
            <person name="Hitch T.C.A."/>
            <person name="Clavel T."/>
        </authorList>
    </citation>
    <scope>NUCLEOTIDE SEQUENCE [LARGE SCALE GENOMIC DNA]</scope>
    <source>
        <strain evidence="2 3">LKV-178-WT-2A</strain>
    </source>
</reference>
<dbReference type="Proteomes" id="UP000438914">
    <property type="component" value="Unassembled WGS sequence"/>
</dbReference>
<keyword evidence="2" id="KW-0378">Hydrolase</keyword>
<keyword evidence="2" id="KW-0482">Metalloprotease</keyword>
<dbReference type="InterPro" id="IPR006640">
    <property type="entry name" value="SprT-like_domain"/>
</dbReference>
<gene>
    <name evidence="2" type="ORF">FYJ73_09565</name>
</gene>
<dbReference type="GO" id="GO:0006950">
    <property type="term" value="P:response to stress"/>
    <property type="evidence" value="ECO:0007669"/>
    <property type="project" value="UniProtKB-ARBA"/>
</dbReference>
<feature type="domain" description="SprT-like" evidence="1">
    <location>
        <begin position="9"/>
        <end position="110"/>
    </location>
</feature>
<accession>A0A7K0KG60</accession>
<dbReference type="RefSeq" id="WP_154534501.1">
    <property type="nucleotide sequence ID" value="NZ_VUNG01000024.1"/>
</dbReference>